<keyword evidence="4" id="KW-1185">Reference proteome</keyword>
<dbReference type="Gene3D" id="1.10.1280.10">
    <property type="entry name" value="Di-copper center containing domain from catechol oxidase"/>
    <property type="match status" value="1"/>
</dbReference>
<evidence type="ECO:0000313" key="4">
    <source>
        <dbReference type="Proteomes" id="UP000046392"/>
    </source>
</evidence>
<dbReference type="InterPro" id="IPR050316">
    <property type="entry name" value="Tyrosinase/Hemocyanin"/>
</dbReference>
<dbReference type="InterPro" id="IPR008922">
    <property type="entry name" value="Di-copper_centre_dom_sf"/>
</dbReference>
<feature type="domain" description="Tyrosinase copper-binding" evidence="2">
    <location>
        <begin position="161"/>
        <end position="178"/>
    </location>
</feature>
<dbReference type="GO" id="GO:0046872">
    <property type="term" value="F:metal ion binding"/>
    <property type="evidence" value="ECO:0007669"/>
    <property type="project" value="UniProtKB-KW"/>
</dbReference>
<name>A0A0N5BLW3_STREA</name>
<evidence type="ECO:0000259" key="2">
    <source>
        <dbReference type="PROSITE" id="PS00497"/>
    </source>
</evidence>
<sequence>MAIVLFLSQNLYPSINKHDGTDFEKYNHSSLILTCYRQYESNYLGKDFLKRACHHRAKWIEESKSKEYTTNKVTKKQLLYLSRLETKHSSKIFYNKTRSRRDLYDNFKKRLIRKEYRMLNDHERERLHYAMNQLKKRMIDNITLWDLHILIHYPDSAPGAHWGAAFLPWHREFLKQFENALQNIDSRVTLPYWDSTLDHGLPEPSDSIIWSDKFFGNGNGYVKTGPFKDWTTNVFMPLSNVKIKKLYRYTGGKGNDRLLSPDDVDWILRRDHYSNLTFCHDRTFESMHGLSHVWVGGFMYVIRVSPNDPAFYLHHAFIDNIWERFRQLKQSRREREIQYAENTCGDLHLPNAQMKPFSLTNIDGLSNDYTDYYYTYKNVKHCSPSDPICYDSPYYWCDKNTWRCKSKIQLGGNCSNLEGQDSCYNSICLNGKCQVSSTIQYNNLERLDLIPGNVLWGKSLLLDSENKPITHPYAQIINIDDDYNFNVTTYVEQKPKNIEYNGIIYLALPKISSSLSTTVTFKAKDQYGRYCQSYCINETTQFYDVCEPKITLKIRKDLETANIPYTHSYISRSYLNVDLSAHPSILRITPPYIVFSCHSKVTDGQEMYNTIMNMMQFSKPLDDYVWFRVQFTLINESPFDMEKLIVKVIDTDDSYYNWEEKIQKVRSPMESNIIFVKAPNPFTNGKPIIVRILILYHGQILPCIARCTKYNERKKNHCSEQVMLHYIPYLGDENIFTSNDDILNLIGWKMIGHPSKWDYTLPYLSLVC</sequence>
<dbReference type="PROSITE" id="PS00498">
    <property type="entry name" value="TYROSINASE_2"/>
    <property type="match status" value="1"/>
</dbReference>
<feature type="domain" description="Tyrosinase copper-binding" evidence="3">
    <location>
        <begin position="308"/>
        <end position="319"/>
    </location>
</feature>
<dbReference type="GO" id="GO:0016491">
    <property type="term" value="F:oxidoreductase activity"/>
    <property type="evidence" value="ECO:0007669"/>
    <property type="project" value="InterPro"/>
</dbReference>
<dbReference type="SUPFAM" id="SSF48056">
    <property type="entry name" value="Di-copper centre-containing domain"/>
    <property type="match status" value="1"/>
</dbReference>
<dbReference type="PANTHER" id="PTHR11474:SF122">
    <property type="entry name" value="TYROSINASE COPPER-BINDING DOMAIN-CONTAINING PROTEIN"/>
    <property type="match status" value="1"/>
</dbReference>
<dbReference type="PROSITE" id="PS00497">
    <property type="entry name" value="TYROSINASE_1"/>
    <property type="match status" value="1"/>
</dbReference>
<dbReference type="Pfam" id="PF00264">
    <property type="entry name" value="Tyrosinase"/>
    <property type="match status" value="1"/>
</dbReference>
<proteinExistence type="predicted"/>
<dbReference type="AlphaFoldDB" id="A0A0N5BLW3"/>
<reference evidence="5" key="1">
    <citation type="submission" date="2017-02" db="UniProtKB">
        <authorList>
            <consortium name="WormBaseParasite"/>
        </authorList>
    </citation>
    <scope>IDENTIFICATION</scope>
</reference>
<accession>A0A0N5BLW3</accession>
<dbReference type="InterPro" id="IPR002227">
    <property type="entry name" value="Tyrosinase_Cu-bd"/>
</dbReference>
<dbReference type="PANTHER" id="PTHR11474">
    <property type="entry name" value="TYROSINASE FAMILY MEMBER"/>
    <property type="match status" value="1"/>
</dbReference>
<dbReference type="STRING" id="174720.A0A0N5BLW3"/>
<evidence type="ECO:0000256" key="1">
    <source>
        <dbReference type="ARBA" id="ARBA00022723"/>
    </source>
</evidence>
<dbReference type="WBParaSite" id="SPAL_0000690900.1">
    <property type="protein sequence ID" value="SPAL_0000690900.1"/>
    <property type="gene ID" value="SPAL_0000690900"/>
</dbReference>
<keyword evidence="1" id="KW-0479">Metal-binding</keyword>
<protein>
    <submittedName>
        <fullName evidence="5">Tyrosinase_Cu-bd domain-containing protein</fullName>
    </submittedName>
</protein>
<evidence type="ECO:0000313" key="5">
    <source>
        <dbReference type="WBParaSite" id="SPAL_0000690900.1"/>
    </source>
</evidence>
<organism evidence="4 5">
    <name type="scientific">Strongyloides papillosus</name>
    <name type="common">Intestinal threadworm</name>
    <dbReference type="NCBI Taxonomy" id="174720"/>
    <lineage>
        <taxon>Eukaryota</taxon>
        <taxon>Metazoa</taxon>
        <taxon>Ecdysozoa</taxon>
        <taxon>Nematoda</taxon>
        <taxon>Chromadorea</taxon>
        <taxon>Rhabditida</taxon>
        <taxon>Tylenchina</taxon>
        <taxon>Panagrolaimomorpha</taxon>
        <taxon>Strongyloidoidea</taxon>
        <taxon>Strongyloididae</taxon>
        <taxon>Strongyloides</taxon>
    </lineage>
</organism>
<dbReference type="PRINTS" id="PR00092">
    <property type="entry name" value="TYROSINASE"/>
</dbReference>
<dbReference type="Proteomes" id="UP000046392">
    <property type="component" value="Unplaced"/>
</dbReference>
<evidence type="ECO:0000259" key="3">
    <source>
        <dbReference type="PROSITE" id="PS00498"/>
    </source>
</evidence>